<evidence type="ECO:0000256" key="1">
    <source>
        <dbReference type="SAM" id="SignalP"/>
    </source>
</evidence>
<reference evidence="2" key="1">
    <citation type="submission" date="2022-11" db="EMBL/GenBank/DDBJ databases">
        <title>Dental biofilm bacteria. Genome sequencing and assembly.</title>
        <authorList>
            <person name="Robertsson C."/>
        </authorList>
    </citation>
    <scope>NUCLEOTIDE SEQUENCE</scope>
    <source>
        <strain evidence="2">CW</strain>
    </source>
</reference>
<dbReference type="EMBL" id="CP113787">
    <property type="protein sequence ID" value="WAL44125.1"/>
    <property type="molecule type" value="Genomic_DNA"/>
</dbReference>
<dbReference type="Proteomes" id="UP001163127">
    <property type="component" value="Chromosome"/>
</dbReference>
<proteinExistence type="predicted"/>
<dbReference type="RefSeq" id="WP_076131343.1">
    <property type="nucleotide sequence ID" value="NZ_CP113787.1"/>
</dbReference>
<sequence length="140" mass="15052">MTTRRAHRIIRSMPILAMLAIGALVVPTSTASAAARDARCEYGEVCFFYNSDQSGAISDFDTSVAQYGSSQPGCYDFKGVLNGAGRCLKNNAASVVNLTDKPLTVYFNSNYQGPSQTIPPYSFANLNSTLKNNNASHRIG</sequence>
<organism evidence="2 3">
    <name type="scientific">Actinomyces naeslundii</name>
    <dbReference type="NCBI Taxonomy" id="1655"/>
    <lineage>
        <taxon>Bacteria</taxon>
        <taxon>Bacillati</taxon>
        <taxon>Actinomycetota</taxon>
        <taxon>Actinomycetes</taxon>
        <taxon>Actinomycetales</taxon>
        <taxon>Actinomycetaceae</taxon>
        <taxon>Actinomyces</taxon>
    </lineage>
</organism>
<dbReference type="AlphaFoldDB" id="A0AA47FJ64"/>
<feature type="signal peptide" evidence="1">
    <location>
        <begin position="1"/>
        <end position="33"/>
    </location>
</feature>
<protein>
    <submittedName>
        <fullName evidence="2">Peptidase inhibitor family I36 protein</fullName>
    </submittedName>
</protein>
<name>A0AA47FJ64_ACTNA</name>
<dbReference type="Pfam" id="PF03995">
    <property type="entry name" value="Inhibitor_I36"/>
    <property type="match status" value="1"/>
</dbReference>
<accession>A0AA47FJ64</accession>
<gene>
    <name evidence="2" type="ORF">OFA60_06180</name>
</gene>
<evidence type="ECO:0000313" key="3">
    <source>
        <dbReference type="Proteomes" id="UP001163127"/>
    </source>
</evidence>
<evidence type="ECO:0000313" key="2">
    <source>
        <dbReference type="EMBL" id="WAL44125.1"/>
    </source>
</evidence>
<keyword evidence="1" id="KW-0732">Signal</keyword>
<feature type="chain" id="PRO_5041377748" evidence="1">
    <location>
        <begin position="34"/>
        <end position="140"/>
    </location>
</feature>